<evidence type="ECO:0000256" key="1">
    <source>
        <dbReference type="ARBA" id="ARBA00022676"/>
    </source>
</evidence>
<sequence length="380" mass="43424">MSIRVLSVVLNNFKNDTRVIKEGISLKKAGYNVKIIALHENGFPEKAIEHTLNVHRIKLATRSWAKIKPIQLIKYFEFILRVLFSYSKCADVIHCHDLNALPIGILSKLLTLGRVKVVYDAHEFETEVHGLSRSSKFLMRILEKLCIKFTDENIIPSRLAAEAYAEMYSIDPPEQVLNCPYYSKVEATSVLRDEFSIRDDQKIFLYQGILAQGRGIEILLDVFSKLESNDAIMIFMGFGPFEGMIKSYSKKYESIIFREAVSPDILHSYTASCDVGISFIEDTCLSYKYCMPNKLFEYLMAGLPVLVSARPLMQEIVEKESVGIVALSDDSAGFKNAIESIIDSDFDTMRNNVAKLRETKKFSWEKQEEKLLQIYQRLTC</sequence>
<keyword evidence="2" id="KW-0808">Transferase</keyword>
<keyword evidence="1" id="KW-0328">Glycosyltransferase</keyword>
<comment type="caution">
    <text evidence="4">The sequence shown here is derived from an EMBL/GenBank/DDBJ whole genome shotgun (WGS) entry which is preliminary data.</text>
</comment>
<gene>
    <name evidence="4" type="ORF">ND2E_2314</name>
</gene>
<dbReference type="AlphaFoldDB" id="A0A099KTT9"/>
<dbReference type="PANTHER" id="PTHR12526:SF629">
    <property type="entry name" value="TEICHURONIC ACID BIOSYNTHESIS GLYCOSYLTRANSFERASE TUAH-RELATED"/>
    <property type="match status" value="1"/>
</dbReference>
<dbReference type="PANTHER" id="PTHR12526">
    <property type="entry name" value="GLYCOSYLTRANSFERASE"/>
    <property type="match status" value="1"/>
</dbReference>
<evidence type="ECO:0000313" key="5">
    <source>
        <dbReference type="Proteomes" id="UP000029843"/>
    </source>
</evidence>
<evidence type="ECO:0000259" key="3">
    <source>
        <dbReference type="Pfam" id="PF13439"/>
    </source>
</evidence>
<proteinExistence type="predicted"/>
<dbReference type="PATRIC" id="fig|28229.4.peg.1340"/>
<evidence type="ECO:0000313" key="4">
    <source>
        <dbReference type="EMBL" id="KGJ93585.1"/>
    </source>
</evidence>
<organism evidence="4 5">
    <name type="scientific">Colwellia psychrerythraea</name>
    <name type="common">Vibrio psychroerythus</name>
    <dbReference type="NCBI Taxonomy" id="28229"/>
    <lineage>
        <taxon>Bacteria</taxon>
        <taxon>Pseudomonadati</taxon>
        <taxon>Pseudomonadota</taxon>
        <taxon>Gammaproteobacteria</taxon>
        <taxon>Alteromonadales</taxon>
        <taxon>Colwelliaceae</taxon>
        <taxon>Colwellia</taxon>
    </lineage>
</organism>
<dbReference type="InterPro" id="IPR028098">
    <property type="entry name" value="Glyco_trans_4-like_N"/>
</dbReference>
<evidence type="ECO:0000256" key="2">
    <source>
        <dbReference type="ARBA" id="ARBA00022679"/>
    </source>
</evidence>
<dbReference type="Proteomes" id="UP000029843">
    <property type="component" value="Unassembled WGS sequence"/>
</dbReference>
<dbReference type="OrthoDB" id="9815351at2"/>
<name>A0A099KTT9_COLPS</name>
<reference evidence="4 5" key="1">
    <citation type="submission" date="2014-08" db="EMBL/GenBank/DDBJ databases">
        <title>Genomic and Phenotypic Diversity of Colwellia psychrerythraea strains from Disparate Marine Basins.</title>
        <authorList>
            <person name="Techtmann S.M."/>
            <person name="Stelling S.C."/>
            <person name="Utturkar S.M."/>
            <person name="Alshibli N."/>
            <person name="Harris A."/>
            <person name="Brown S.D."/>
            <person name="Hazen T.C."/>
        </authorList>
    </citation>
    <scope>NUCLEOTIDE SEQUENCE [LARGE SCALE GENOMIC DNA]</scope>
    <source>
        <strain evidence="4 5">ND2E</strain>
    </source>
</reference>
<dbReference type="Gene3D" id="3.40.50.2000">
    <property type="entry name" value="Glycogen Phosphorylase B"/>
    <property type="match status" value="2"/>
</dbReference>
<protein>
    <recommendedName>
        <fullName evidence="3">Glycosyltransferase subfamily 4-like N-terminal domain-containing protein</fullName>
    </recommendedName>
</protein>
<feature type="domain" description="Glycosyltransferase subfamily 4-like N-terminal" evidence="3">
    <location>
        <begin position="26"/>
        <end position="172"/>
    </location>
</feature>
<dbReference type="Pfam" id="PF13692">
    <property type="entry name" value="Glyco_trans_1_4"/>
    <property type="match status" value="1"/>
</dbReference>
<dbReference type="Pfam" id="PF13439">
    <property type="entry name" value="Glyco_transf_4"/>
    <property type="match status" value="1"/>
</dbReference>
<dbReference type="EMBL" id="JQED01000009">
    <property type="protein sequence ID" value="KGJ93585.1"/>
    <property type="molecule type" value="Genomic_DNA"/>
</dbReference>
<accession>A0A099KTT9</accession>
<dbReference type="GO" id="GO:0016757">
    <property type="term" value="F:glycosyltransferase activity"/>
    <property type="evidence" value="ECO:0007669"/>
    <property type="project" value="UniProtKB-KW"/>
</dbReference>
<dbReference type="SUPFAM" id="SSF53756">
    <property type="entry name" value="UDP-Glycosyltransferase/glycogen phosphorylase"/>
    <property type="match status" value="1"/>
</dbReference>
<dbReference type="RefSeq" id="WP_052056326.1">
    <property type="nucleotide sequence ID" value="NZ_JQED01000009.1"/>
</dbReference>